<accession>A0A1X9SG30</accession>
<feature type="coiled-coil region" evidence="1">
    <location>
        <begin position="27"/>
        <end position="64"/>
    </location>
</feature>
<proteinExistence type="predicted"/>
<dbReference type="Proteomes" id="UP000222741">
    <property type="component" value="Segment"/>
</dbReference>
<gene>
    <name evidence="2" type="ORF">FLAPJACK_103</name>
</gene>
<organism evidence="2 3">
    <name type="scientific">Bacillus phage Flapjack</name>
    <dbReference type="NCBI Taxonomy" id="1983465"/>
    <lineage>
        <taxon>Viruses</taxon>
        <taxon>Duplodnaviria</taxon>
        <taxon>Heunggongvirae</taxon>
        <taxon>Uroviricota</taxon>
        <taxon>Caudoviricetes</taxon>
        <taxon>Herelleviridae</taxon>
        <taxon>Bastillevirinae</taxon>
        <taxon>Bequatrovirus</taxon>
        <taxon>Bequatrovirus spock</taxon>
    </lineage>
</organism>
<sequence>MATERRDSSGALIFVPTPSELRTGRAMQNIEEKSEALDKSLAEVEQMKAQLAELITQYKDKGIE</sequence>
<dbReference type="EMBL" id="KY888882">
    <property type="protein sequence ID" value="ARQ95016.1"/>
    <property type="molecule type" value="Genomic_DNA"/>
</dbReference>
<evidence type="ECO:0000313" key="3">
    <source>
        <dbReference type="Proteomes" id="UP000222741"/>
    </source>
</evidence>
<keyword evidence="1" id="KW-0175">Coiled coil</keyword>
<evidence type="ECO:0000256" key="1">
    <source>
        <dbReference type="SAM" id="Coils"/>
    </source>
</evidence>
<evidence type="ECO:0000313" key="2">
    <source>
        <dbReference type="EMBL" id="ARQ95016.1"/>
    </source>
</evidence>
<name>A0A1X9SG30_9CAUD</name>
<reference evidence="3" key="1">
    <citation type="submission" date="2017-04" db="EMBL/GenBank/DDBJ databases">
        <authorList>
            <person name="Abille Z."/>
            <person name="Afsharjavan R."/>
            <person name="Alms C.E."/>
            <person name="Anil A."/>
            <person name="Azuma E.A."/>
            <person name="Boateng D."/>
            <person name="Bowden K.V."/>
            <person name="Bui Q."/>
            <person name="Callaghan K.D."/>
            <person name="Canova P.N."/>
            <person name="Carter A.-G.V."/>
            <person name="Carty B."/>
            <person name="Choudhary A."/>
            <person name="Chugh K."/>
            <person name="Clark C.B."/>
            <person name="Clark J."/>
            <person name="Cortez R."/>
            <person name="Dalwadi R.M."/>
            <person name="Daou G."/>
            <person name="Das M."/>
            <person name="Dasari S."/>
            <person name="Davis E.H."/>
            <person name="Defreitas N."/>
            <person name="Demirji J."/>
            <person name="Endres C."/>
            <person name="Fakhar S."/>
            <person name="Feeley N."/>
            <person name="Flores D.C."/>
            <person name="Fowler A.R."/>
            <person name="George T."/>
            <person name="Greis H.L."/>
            <person name="Groleau D.L."/>
            <person name="Gulati J.K."/>
            <person name="Guzman W."/>
            <person name="Hallworth A.N."/>
            <person name="Hariri A."/>
            <person name="Haya V.N."/>
            <person name="Hoffman A.K."/>
            <person name="Horne B."/>
            <person name="Howard T."/>
            <person name="Iglesia A.J."/>
            <person name="Ijezie O.D."/>
            <person name="Incognito N.A."/>
            <person name="Inen J.A."/>
            <person name="Jaiswal A."/>
            <person name="Jezek R.A."/>
            <person name="Kawa A.C."/>
            <person name="Khan F."/>
            <person name="Khin A.C."/>
            <person name="Knapo J."/>
            <person name="Kong A.S."/>
            <person name="Le B.Q."/>
            <person name="Le Q.M."/>
            <person name="Le T.-H.M."/>
            <person name="Lee M."/>
            <person name="Lockwood J.L."/>
            <person name="Loto-Rojas G.S."/>
            <person name="Mantzavinos A."/>
            <person name="Martinez D.R."/>
            <person name="Meadows A.R."/>
            <person name="Mehr S."/>
            <person name="Mellon M.N."/>
            <person name="Memon S."/>
            <person name="Miller B."/>
            <person name="Min S."/>
            <person name="Mitchell L.M."/>
            <person name="Mohamed I.R."/>
            <person name="Mohammed F.O."/>
            <person name="More S."/>
            <person name="Muntaha S."/>
            <person name="Nadeem I."/>
            <person name="Ndjeumen-Njinguet A.S."/>
            <person name="Ng P."/>
            <person name="Ngu V.E."/>
            <person name="Nguyen B.N."/>
            <person name="OHern C.T."/>
            <person name="Oboh U.S."/>
            <person name="Pagano C.W."/>
            <person name="Panakal P.R."/>
            <person name="Park D.A."/>
            <person name="Parsana D."/>
            <person name="Patel P."/>
            <person name="Patel V.S."/>
            <person name="Patwardhan V.M."/>
            <person name="Pawar S.D."/>
            <person name="Payne V.R."/>
            <person name="Petricel I.M."/>
            <person name="Phillips C."/>
            <person name="Puglisi K.M."/>
            <person name="Ramaprasad G."/>
            <person name="Raza A.S."/>
            <person name="Rivera-Oven A.G."/>
            <person name="Robins E."/>
            <person name="Roeun D.C."/>
            <person name="Rostovtseva N."/>
            <person name="Sadat M."/>
            <person name="Seas A."/>
            <person name="So E.J."/>
            <person name="Sogbesan C."/>
            <person name="Strumsky L.A."/>
            <person name="Sun J.L."/>
            <person name="Sutherland H.J."/>
            <person name="Tchakounte I."/>
            <person name="Tewell J.R."/>
            <person name="Thapa D.J."/>
            <person name="Tkach Y."/>
            <person name="Tran C.D."/>
            <person name="Tran V."/>
            <person name="Vithayathil T."/>
            <person name="Vivekanandan A."/>
            <person name="Wang S.R."/>
            <person name="White E."/>
            <person name="Yang A.L."/>
            <person name="Ye D.T."/>
            <person name="Yirenkyi M."/>
            <person name="Zarb J.S."/>
            <person name="Zhang S."/>
            <person name="Zhou M.T."/>
            <person name="Cao A."/>
            <person name="Nguyen K.M."/>
            <person name="Patel K."/>
            <person name="Patel P."/>
            <person name="Pennington E."/>
            <person name="Sendze O."/>
            <person name="Zahangir S."/>
            <person name="Correa-Mendez M."/>
            <person name="Fabian M.F."/>
            <person name="Liu S."/>
            <person name="Jethmalani Y."/>
            <person name="Nunn R."/>
            <person name="Prakash A."/>
            <person name="Louise T."/>
            <person name="Russell D.A."/>
            <person name="Hatfull G.F."/>
            <person name="Erill I."/>
            <person name="Caruso S.M."/>
        </authorList>
    </citation>
    <scope>NUCLEOTIDE SEQUENCE [LARGE SCALE GENOMIC DNA]</scope>
</reference>
<protein>
    <submittedName>
        <fullName evidence="2">Uncharacterized protein</fullName>
    </submittedName>
</protein>